<dbReference type="CDD" id="cd01610">
    <property type="entry name" value="PAP2_like"/>
    <property type="match status" value="1"/>
</dbReference>
<feature type="transmembrane region" description="Helical" evidence="4">
    <location>
        <begin position="414"/>
        <end position="434"/>
    </location>
</feature>
<feature type="transmembrane region" description="Helical" evidence="4">
    <location>
        <begin position="440"/>
        <end position="461"/>
    </location>
</feature>
<feature type="transmembrane region" description="Helical" evidence="4">
    <location>
        <begin position="336"/>
        <end position="354"/>
    </location>
</feature>
<dbReference type="RefSeq" id="WP_146908714.1">
    <property type="nucleotide sequence ID" value="NZ_BJUS01000015.1"/>
</dbReference>
<dbReference type="PANTHER" id="PTHR14969">
    <property type="entry name" value="SPHINGOSINE-1-PHOSPHATE PHOSPHOHYDROLASE"/>
    <property type="match status" value="1"/>
</dbReference>
<dbReference type="EMBL" id="BJUS01000015">
    <property type="protein sequence ID" value="GEK73023.1"/>
    <property type="molecule type" value="Genomic_DNA"/>
</dbReference>
<keyword evidence="7" id="KW-1185">Reference proteome</keyword>
<feature type="transmembrane region" description="Helical" evidence="4">
    <location>
        <begin position="307"/>
        <end position="324"/>
    </location>
</feature>
<feature type="transmembrane region" description="Helical" evidence="4">
    <location>
        <begin position="390"/>
        <end position="407"/>
    </location>
</feature>
<organism evidence="6 7">
    <name type="scientific">Halomonas halophila</name>
    <dbReference type="NCBI Taxonomy" id="29573"/>
    <lineage>
        <taxon>Bacteria</taxon>
        <taxon>Pseudomonadati</taxon>
        <taxon>Pseudomonadota</taxon>
        <taxon>Gammaproteobacteria</taxon>
        <taxon>Oceanospirillales</taxon>
        <taxon>Halomonadaceae</taxon>
        <taxon>Halomonas</taxon>
    </lineage>
</organism>
<comment type="catalytic activity">
    <reaction evidence="3">
        <text>di-trans,octa-cis-undecaprenyl diphosphate + H2O = di-trans,octa-cis-undecaprenyl phosphate + phosphate + H(+)</text>
        <dbReference type="Rhea" id="RHEA:28094"/>
        <dbReference type="ChEBI" id="CHEBI:15377"/>
        <dbReference type="ChEBI" id="CHEBI:15378"/>
        <dbReference type="ChEBI" id="CHEBI:43474"/>
        <dbReference type="ChEBI" id="CHEBI:58405"/>
        <dbReference type="ChEBI" id="CHEBI:60392"/>
        <dbReference type="EC" id="3.6.1.27"/>
    </reaction>
</comment>
<protein>
    <recommendedName>
        <fullName evidence="1">undecaprenyl-diphosphate phosphatase</fullName>
        <ecNumber evidence="1">3.6.1.27</ecNumber>
    </recommendedName>
    <alternativeName>
        <fullName evidence="2">Undecaprenyl pyrophosphate phosphatase</fullName>
    </alternativeName>
</protein>
<dbReference type="PANTHER" id="PTHR14969:SF53">
    <property type="entry name" value="LIPID A 1-DIPHOSPHATE SYNTHASE"/>
    <property type="match status" value="1"/>
</dbReference>
<feature type="transmembrane region" description="Helical" evidence="4">
    <location>
        <begin position="193"/>
        <end position="214"/>
    </location>
</feature>
<evidence type="ECO:0000256" key="2">
    <source>
        <dbReference type="ARBA" id="ARBA00032707"/>
    </source>
</evidence>
<dbReference type="InterPro" id="IPR036938">
    <property type="entry name" value="PAP2/HPO_sf"/>
</dbReference>
<gene>
    <name evidence="6" type="ORF">HHA04nite_15670</name>
</gene>
<evidence type="ECO:0000313" key="7">
    <source>
        <dbReference type="Proteomes" id="UP000321121"/>
    </source>
</evidence>
<feature type="domain" description="Phosphatidic acid phosphatase type 2/haloperoxidase" evidence="5">
    <location>
        <begin position="339"/>
        <end position="451"/>
    </location>
</feature>
<feature type="transmembrane region" description="Helical" evidence="4">
    <location>
        <begin position="57"/>
        <end position="77"/>
    </location>
</feature>
<dbReference type="SUPFAM" id="SSF48317">
    <property type="entry name" value="Acid phosphatase/Vanadium-dependent haloperoxidase"/>
    <property type="match status" value="2"/>
</dbReference>
<dbReference type="SMART" id="SM00014">
    <property type="entry name" value="acidPPc"/>
    <property type="match status" value="2"/>
</dbReference>
<dbReference type="InterPro" id="IPR000326">
    <property type="entry name" value="PAP2/HPO"/>
</dbReference>
<accession>A0ABQ0U3J3</accession>
<dbReference type="EC" id="3.6.1.27" evidence="1"/>
<dbReference type="Pfam" id="PF01569">
    <property type="entry name" value="PAP2"/>
    <property type="match status" value="2"/>
</dbReference>
<proteinExistence type="predicted"/>
<evidence type="ECO:0000313" key="6">
    <source>
        <dbReference type="EMBL" id="GEK73023.1"/>
    </source>
</evidence>
<keyword evidence="4" id="KW-0812">Transmembrane</keyword>
<keyword evidence="4" id="KW-0472">Membrane</keyword>
<sequence length="479" mass="53807">MQLRRILFYNLLGFALIASWWLPTALAWTRLDDDVFYFFNQFIGPAYPYWTEFLAALNTRAFDLAMFAVLMVMMFFAMHRDPRGSWQKWLAIGLVMSAVAALLGELLHQNLLAARPSPTLWHQDVNFLSEHTALAAKDEASNSFPSDHGLMAMVFASFMLRFADRLIASLAVALSVLVTLPRIMGGAHWVSDVYLGSLAIALVVLPWVLCNASISTLIRRLATFFDGACRRLGPVRSWPRRLYDQRGMLKRISAYNLAGVLLLLSWAVPHGILWIDLDDHLFWLFNAWISPENPHWADLLAVLNSRAFDAISFGILGLLFTLAMRRDTREDRVRHWTAIGVTMLITAGIVALITNEAISYGHPSPTRFFEHAARLTDIVSIPTKDSDANSFPGDHGLMLMVFAGFMLRFADRCIAGWSLAFVVLLSAPRILVGAHWFSDVYIGALSIALLLLPWVLCTPMAEGLTRAIRQALPRLPLRH</sequence>
<feature type="transmembrane region" description="Helical" evidence="4">
    <location>
        <begin position="254"/>
        <end position="275"/>
    </location>
</feature>
<keyword evidence="4" id="KW-1133">Transmembrane helix</keyword>
<dbReference type="Gene3D" id="1.20.144.10">
    <property type="entry name" value="Phosphatidic acid phosphatase type 2/haloperoxidase"/>
    <property type="match status" value="2"/>
</dbReference>
<dbReference type="Proteomes" id="UP000321121">
    <property type="component" value="Unassembled WGS sequence"/>
</dbReference>
<name>A0ABQ0U3J3_9GAMM</name>
<evidence type="ECO:0000256" key="4">
    <source>
        <dbReference type="SAM" id="Phobius"/>
    </source>
</evidence>
<comment type="caution">
    <text evidence="6">The sequence shown here is derived from an EMBL/GenBank/DDBJ whole genome shotgun (WGS) entry which is preliminary data.</text>
</comment>
<evidence type="ECO:0000259" key="5">
    <source>
        <dbReference type="SMART" id="SM00014"/>
    </source>
</evidence>
<evidence type="ECO:0000256" key="3">
    <source>
        <dbReference type="ARBA" id="ARBA00047594"/>
    </source>
</evidence>
<feature type="transmembrane region" description="Helical" evidence="4">
    <location>
        <begin position="167"/>
        <end position="187"/>
    </location>
</feature>
<reference evidence="6 7" key="1">
    <citation type="submission" date="2019-07" db="EMBL/GenBank/DDBJ databases">
        <title>Whole genome shotgun sequence of Halomonas halophila NBRC 102604.</title>
        <authorList>
            <person name="Hosoyama A."/>
            <person name="Uohara A."/>
            <person name="Ohji S."/>
            <person name="Ichikawa N."/>
        </authorList>
    </citation>
    <scope>NUCLEOTIDE SEQUENCE [LARGE SCALE GENOMIC DNA]</scope>
    <source>
        <strain evidence="6 7">NBRC 102604</strain>
    </source>
</reference>
<feature type="domain" description="Phosphatidic acid phosphatase type 2/haloperoxidase" evidence="5">
    <location>
        <begin position="92"/>
        <end position="208"/>
    </location>
</feature>
<evidence type="ECO:0000256" key="1">
    <source>
        <dbReference type="ARBA" id="ARBA00012374"/>
    </source>
</evidence>